<dbReference type="GO" id="GO:0005524">
    <property type="term" value="F:ATP binding"/>
    <property type="evidence" value="ECO:0007669"/>
    <property type="project" value="UniProtKB-KW"/>
</dbReference>
<comment type="subcellular location">
    <subcellularLocation>
        <location evidence="1 8">Membrane</location>
        <topology evidence="1 8">Multi-pass membrane protein</topology>
    </subcellularLocation>
</comment>
<dbReference type="PRINTS" id="PR00762">
    <property type="entry name" value="CLCHANNEL"/>
</dbReference>
<feature type="transmembrane region" description="Helical" evidence="8">
    <location>
        <begin position="2621"/>
        <end position="2643"/>
    </location>
</feature>
<dbReference type="EMBL" id="LNIX01000003">
    <property type="protein sequence ID" value="OXA56733.1"/>
    <property type="molecule type" value="Genomic_DNA"/>
</dbReference>
<dbReference type="InterPro" id="IPR014743">
    <property type="entry name" value="Cl-channel_core"/>
</dbReference>
<feature type="transmembrane region" description="Helical" evidence="8">
    <location>
        <begin position="473"/>
        <end position="492"/>
    </location>
</feature>
<keyword evidence="8" id="KW-0406">Ion transport</keyword>
<dbReference type="InterPro" id="IPR000644">
    <property type="entry name" value="CBS_dom"/>
</dbReference>
<evidence type="ECO:0000256" key="6">
    <source>
        <dbReference type="PROSITE-ProRule" id="PRU00504"/>
    </source>
</evidence>
<dbReference type="GO" id="GO:0016020">
    <property type="term" value="C:membrane"/>
    <property type="evidence" value="ECO:0007669"/>
    <property type="project" value="UniProtKB-SubCell"/>
</dbReference>
<feature type="transmembrane region" description="Helical" evidence="8">
    <location>
        <begin position="2218"/>
        <end position="2237"/>
    </location>
</feature>
<protein>
    <recommendedName>
        <fullName evidence="8">Chloride channel protein</fullName>
    </recommendedName>
</protein>
<dbReference type="InterPro" id="IPR003439">
    <property type="entry name" value="ABC_transporter-like_ATP-bd"/>
</dbReference>
<name>A0A226EGE1_FOLCA</name>
<evidence type="ECO:0000313" key="13">
    <source>
        <dbReference type="Proteomes" id="UP000198287"/>
    </source>
</evidence>
<dbReference type="InterPro" id="IPR027417">
    <property type="entry name" value="P-loop_NTPase"/>
</dbReference>
<dbReference type="InterPro" id="IPR001807">
    <property type="entry name" value="ClC"/>
</dbReference>
<dbReference type="Gene3D" id="3.40.50.300">
    <property type="entry name" value="P-loop containing nucleotide triphosphate hydrolases"/>
    <property type="match status" value="2"/>
</dbReference>
<evidence type="ECO:0000256" key="9">
    <source>
        <dbReference type="SAM" id="MobiDB-lite"/>
    </source>
</evidence>
<feature type="domain" description="CBS" evidence="11">
    <location>
        <begin position="752"/>
        <end position="810"/>
    </location>
</feature>
<evidence type="ECO:0000256" key="8">
    <source>
        <dbReference type="RuleBase" id="RU361221"/>
    </source>
</evidence>
<feature type="transmembrane region" description="Helical" evidence="8">
    <location>
        <begin position="2471"/>
        <end position="2492"/>
    </location>
</feature>
<dbReference type="Pfam" id="PF12698">
    <property type="entry name" value="ABC2_membrane_3"/>
    <property type="match status" value="2"/>
</dbReference>
<comment type="caution">
    <text evidence="8">Lacks conserved residue(s) required for the propagation of feature annotation.</text>
</comment>
<dbReference type="PROSITE" id="PS51371">
    <property type="entry name" value="CBS"/>
    <property type="match status" value="2"/>
</dbReference>
<feature type="transmembrane region" description="Helical" evidence="8">
    <location>
        <begin position="1649"/>
        <end position="1666"/>
    </location>
</feature>
<dbReference type="SMART" id="SM00116">
    <property type="entry name" value="CBS"/>
    <property type="match status" value="2"/>
</dbReference>
<feature type="region of interest" description="Disordered" evidence="9">
    <location>
        <begin position="1"/>
        <end position="46"/>
    </location>
</feature>
<dbReference type="Gene3D" id="3.10.580.10">
    <property type="entry name" value="CBS-domain"/>
    <property type="match status" value="1"/>
</dbReference>
<dbReference type="SUPFAM" id="SSF101898">
    <property type="entry name" value="NHL repeat"/>
    <property type="match status" value="1"/>
</dbReference>
<feature type="transmembrane region" description="Helical" evidence="8">
    <location>
        <begin position="129"/>
        <end position="150"/>
    </location>
</feature>
<evidence type="ECO:0000259" key="11">
    <source>
        <dbReference type="PROSITE" id="PS51371"/>
    </source>
</evidence>
<dbReference type="Pfam" id="PF00571">
    <property type="entry name" value="CBS"/>
    <property type="match status" value="1"/>
</dbReference>
<dbReference type="InterPro" id="IPR026082">
    <property type="entry name" value="ABCA"/>
</dbReference>
<keyword evidence="8" id="KW-0868">Chloride</keyword>
<feature type="transmembrane region" description="Helical" evidence="8">
    <location>
        <begin position="1576"/>
        <end position="1598"/>
    </location>
</feature>
<feature type="transmembrane region" description="Helical" evidence="8">
    <location>
        <begin position="329"/>
        <end position="354"/>
    </location>
</feature>
<dbReference type="Gene3D" id="1.10.3080.10">
    <property type="entry name" value="Clc chloride channel"/>
    <property type="match status" value="2"/>
</dbReference>
<evidence type="ECO:0000313" key="12">
    <source>
        <dbReference type="EMBL" id="OXA56733.1"/>
    </source>
</evidence>
<keyword evidence="13" id="KW-1185">Reference proteome</keyword>
<keyword evidence="12" id="KW-0547">Nucleotide-binding</keyword>
<feature type="domain" description="ABC transporter" evidence="10">
    <location>
        <begin position="1839"/>
        <end position="2067"/>
    </location>
</feature>
<evidence type="ECO:0000256" key="3">
    <source>
        <dbReference type="ARBA" id="ARBA00022737"/>
    </source>
</evidence>
<gene>
    <name evidence="12" type="ORF">Fcan01_07178</name>
</gene>
<organism evidence="12 13">
    <name type="scientific">Folsomia candida</name>
    <name type="common">Springtail</name>
    <dbReference type="NCBI Taxonomy" id="158441"/>
    <lineage>
        <taxon>Eukaryota</taxon>
        <taxon>Metazoa</taxon>
        <taxon>Ecdysozoa</taxon>
        <taxon>Arthropoda</taxon>
        <taxon>Hexapoda</taxon>
        <taxon>Collembola</taxon>
        <taxon>Entomobryomorpha</taxon>
        <taxon>Isotomoidea</taxon>
        <taxon>Isotomidae</taxon>
        <taxon>Proisotominae</taxon>
        <taxon>Folsomia</taxon>
    </lineage>
</organism>
<feature type="domain" description="CBS" evidence="11">
    <location>
        <begin position="634"/>
        <end position="699"/>
    </location>
</feature>
<dbReference type="SUPFAM" id="SSF81340">
    <property type="entry name" value="Clc chloride channel"/>
    <property type="match status" value="1"/>
</dbReference>
<dbReference type="Pfam" id="PF00654">
    <property type="entry name" value="Voltage_CLC"/>
    <property type="match status" value="1"/>
</dbReference>
<evidence type="ECO:0000256" key="5">
    <source>
        <dbReference type="ARBA" id="ARBA00023136"/>
    </source>
</evidence>
<dbReference type="Proteomes" id="UP000198287">
    <property type="component" value="Unassembled WGS sequence"/>
</dbReference>
<feature type="domain" description="ABC transporter" evidence="10">
    <location>
        <begin position="2692"/>
        <end position="2922"/>
    </location>
</feature>
<keyword evidence="2 8" id="KW-0812">Transmembrane</keyword>
<evidence type="ECO:0000256" key="4">
    <source>
        <dbReference type="ARBA" id="ARBA00022989"/>
    </source>
</evidence>
<dbReference type="GO" id="GO:0005254">
    <property type="term" value="F:chloride channel activity"/>
    <property type="evidence" value="ECO:0007669"/>
    <property type="project" value="UniProtKB-UniRule"/>
</dbReference>
<sequence>MKKDNRKVSENVLKPHARTSERLSSSPTTGKVSSSFSSSTDRNSKKLSEYAVNVVNLPEDEWQINSKDENLEFFKKGRDYQPRKQKHHFTEEEKGIMATFESAPLKPSHTAVFRHWLASLPPRSDSESWLIIGLIAIIIGVLTFVMKMICEKFQIFYNPFMKNFVERGRAFRLWVYFTGISCTCGALSAIVVVYLCPHAGGSGIHIGLAKKIFILRNPQALEMGIVALAKNIKKSVDIEIAKNAAGVASAFSSPITGLCFAMEEMSTHWSTGLTWQTFVCCILARSTTELLHSVTGTIEQQIEHGRQFGIFELGESALFDMKVNLKLNLVVFIPAVIIGVLGGLLGSLYIFMYLKMAKARRRLIHKIKRPEVTNAFKVIEVVILCFICSSIIMMSMPMFYCNRVNHSEPVSSDGEVRHMVLRNFNCHRRLIKTFDRENSIVRHVGEFHEGATLMFGSWEQMIRNLLSRKTADFFGITCLSCVFFYFFVFSSWSGMVSIASGLLIPQLAIGALYGRLLGKCIHDIFGGYMGPDDDNAESEWDFSDPGGLAVLGAASFFAGTSRQPITSAEMTNDINMSLLVMVSVMLAKFVGDRFTHSLVHSLLEFKCIPILEPELKIYHNNMRVDLELFPVSLMMSPPITTLLRSSVFTLANLLLDTNHGAFPVVKPIPSDPNKKCVFMGLISRMELTILLTKTEGFDVNELNRDDIDRIRITYPEYTSTKLKDCAVTNKILQMYSTDQRYQQVFVNLYPYINLSYLSVANTFSLHRAYVVFRDLGLRHLVVVDEYNEVQGIVTRKDLLGFAVEEKVKDEILRIKQYNIIRRHKASFRTQARVIGAFVSKYKFVILAFAIKISSSSSLKTVEDISKNKTLGEYSLDKGWPHKNVSDLQVFGSSVTIDNSGNIVLLHRGFQGGSKPRNSIIHENTVAIIDKNTGKILREWGSNKFLKPHGLFINKDGDLFITDTVMHQIFKFDWDNSTKQWNNESSLVIGEPFVAGYGHYRFCSPADIVEDPETGNFFVADGYCHSRVVKFDKNGKYLLEFGAGSSDLSIPPIPFNVTHALALAKRTSTNSTHGEIEQPQTILLVVDRDSARIQIFDLNGTFLYEIGASDLGSEHAMILSVATVTAKNFEFGQAFIIKGHVPVGEAKMVIVGLQAKNFTIISSHPIMKQKAPTPKLNVTSPKDVKLSMPHDIATKNGKEIYIVEAINDLTLQRYVWADAKSIAKQHVGKSSSVMTRCPKTLLTVINLIIMTIHTAIIDICSNHIIVHNFDKVFPPMKFSMAIFQYECRMLAVVLWKSWRIRKHRKWQTLIEICAPVLLVLLLVSVKAVMEPDSDVVDNYKPTIFPTQNMKSLTSGLCSIGCSVQSKTAILAYAPNTTFINELMTHVGVKIKNNGADLEIHGFKSEQEVEALASLLQQNSSGYFGSPSSLTGAVIFVNNPGVDTNLVYKIRLLTWKFITGKQFPDIEIAGPGKQYVEYEKTGFLGLQFAIDDAFIQLISTMTNVTADNFVVETKPFPYPPYRKLDKSHYTMVLSTLLPSAIIIGFVYMISISIKVIVEERVTGVKQFLTMLGLSHVGYWFGWFFDLFCVALVSIIFIVLILTTNLTGDGAALVTSSTSVIWTFLLLYAVSALWFCFFIANLLRSASYARGLAAVIWFGTFIVPAILVGTSQRFLATQFLIAISPNMCLFWGFNIIATWESRVVGIKWSNMQEYASATHSLNMASMFSMLIFNSIFYFLLTVIIRHPLIANRRLKKPYQLLYDALYDDTKFPELIRFFKKGCKFIKKSKAVDHPGKDVQFESPVGALRMKVLDDMGLLHSDNAKSPLTEPVEQLDSAKECGVKIRNMTKSFNLEMIKGFTCDFYVNEISCILGDSGSGKTILIDILLGVIKGDEGIAYVNSYDINDYLPDVKRSVGFCPQKNMLFADLSVMEHLLLFGWLKGKDWSSTMVQARHVATILKLNDALKTPAKKLTKSTKRLLCCAIAMMGNPKVIILDDPVHDMDVDTSKIFWNALLKYKEGRTIIFSSESIENAADIADRIAIINDGKLRCFGTPQYLNSVFGDGYTIKLSIADSAERLVRMICSEMEHAHVKNRTLTVGGEDVTFIVPQAYAFLFPRLFYQLYDNKDALGLITVQIDSLSVEDVFHSVHEMREFKQQPLTPILNVKSSSSTDVSNPAKKSQFSNSSFFIGAKSSGCRLAFIRFWALLVKNYRLSCSQINVLIFQVLIPVILIISGVNGANRALRNQDIRRFGQINIGLDGYRNPITLYGMTHNRLKMLYPLVVGNYSNPIIPQNIKISDALLEAGEKNIAKYRHNYLVAANETNSSITAMYSTVPFNSPPLSLNLVTNTILRTVVYPNSKQRIIVENHPLKNSSGADETTSSVASDSGGAALLKSLCLNAYALALICAMVAVKPMLERVSGSHHLQTMSGVNPFTFWASYLILDGLYVTVFAGVAVLIFFFAQERYLFTMHGGSVALFLIFLLGGFAVVCFGYFFSQVVNDAASSFVWLNMLHLLAVLGSHIMFRTHDGINDGVSELYFWLITPFPIPFMVHSFYVYGKVVIDNSRCELVAHHFSSGICKRKGLYIHLPAYSCCAQCNSSNCFQPRNYFDASYGYESYTLTRDLVIMGLVALIYFVLVVLMDYNYFQKLNRYFLSAPSEDFSSERGEKDPSAAQEAENVRRLIGLGVDVPDDEGLLVDNLCRNHGNIGEIYSQVSFDVKKGQCFGLLGLGDAKSLVFKTLTGEILPDVGDSVIPPYSMLRNRRQFTTNIGYCPQANCVFSGLTARETLQLYGSLKGICLSDLMTEVRQWLSALGLENDSNLLCGNFTPGMKRRLCVAVALIGNPQVIILDEPSRDIDPSMKKYIWGTLQRLQKDGKVILLASQNVHECENLCGKLGLMVHGRLQYVGSAREIKSRFLNGYTVTFKLTKRYSVDDASDLETVSDIKTSIEACLDDALFRDAFQNTLKYLIPQKTQNWGSIVERLEKIRTQLSASVAYYSMTESTLEEVFNAMDDLELESTNNELPGTRMTPFQRLCLGQCCTDDYS</sequence>
<feature type="repeat" description="NHL" evidence="6">
    <location>
        <begin position="933"/>
        <end position="974"/>
    </location>
</feature>
<feature type="transmembrane region" description="Helical" evidence="8">
    <location>
        <begin position="1717"/>
        <end position="1741"/>
    </location>
</feature>
<dbReference type="GO" id="GO:0005319">
    <property type="term" value="F:lipid transporter activity"/>
    <property type="evidence" value="ECO:0007669"/>
    <property type="project" value="TreeGrafter"/>
</dbReference>
<evidence type="ECO:0000256" key="2">
    <source>
        <dbReference type="ARBA" id="ARBA00022692"/>
    </source>
</evidence>
<feature type="transmembrane region" description="Helical" evidence="8">
    <location>
        <begin position="1672"/>
        <end position="1696"/>
    </location>
</feature>
<comment type="similarity">
    <text evidence="8">Belongs to the chloride channel (TC 2.A.49) family.</text>
</comment>
<dbReference type="Gene3D" id="2.120.10.30">
    <property type="entry name" value="TolB, C-terminal domain"/>
    <property type="match status" value="1"/>
</dbReference>
<dbReference type="SUPFAM" id="SSF52540">
    <property type="entry name" value="P-loop containing nucleoside triphosphate hydrolases"/>
    <property type="match status" value="2"/>
</dbReference>
<keyword evidence="4 8" id="KW-1133">Transmembrane helix</keyword>
<feature type="transmembrane region" description="Helical" evidence="8">
    <location>
        <begin position="171"/>
        <end position="195"/>
    </location>
</feature>
<dbReference type="PANTHER" id="PTHR19229">
    <property type="entry name" value="ATP-BINDING CASSETTE TRANSPORTER SUBFAMILY A ABCA"/>
    <property type="match status" value="1"/>
</dbReference>
<accession>A0A226EGE1</accession>
<feature type="transmembrane region" description="Helical" evidence="8">
    <location>
        <begin position="1618"/>
        <end position="1637"/>
    </location>
</feature>
<keyword evidence="12" id="KW-0067">ATP-binding</keyword>
<dbReference type="SUPFAM" id="SSF54631">
    <property type="entry name" value="CBS-domain pair"/>
    <property type="match status" value="1"/>
</dbReference>
<feature type="transmembrane region" description="Helical" evidence="8">
    <location>
        <begin position="2504"/>
        <end position="2522"/>
    </location>
</feature>
<dbReference type="PANTHER" id="PTHR19229:SF250">
    <property type="entry name" value="ABC TRANSPORTER DOMAIN-CONTAINING PROTEIN-RELATED"/>
    <property type="match status" value="1"/>
</dbReference>
<dbReference type="InterPro" id="IPR013525">
    <property type="entry name" value="ABC2_TM"/>
</dbReference>
<dbReference type="GO" id="GO:0140359">
    <property type="term" value="F:ABC-type transporter activity"/>
    <property type="evidence" value="ECO:0007669"/>
    <property type="project" value="InterPro"/>
</dbReference>
<proteinExistence type="inferred from homology"/>
<feature type="compositionally biased region" description="Low complexity" evidence="9">
    <location>
        <begin position="24"/>
        <end position="41"/>
    </location>
</feature>
<dbReference type="PROSITE" id="PS51125">
    <property type="entry name" value="NHL"/>
    <property type="match status" value="1"/>
</dbReference>
<feature type="transmembrane region" description="Helical" evidence="8">
    <location>
        <begin position="2433"/>
        <end position="2459"/>
    </location>
</feature>
<evidence type="ECO:0000259" key="10">
    <source>
        <dbReference type="PROSITE" id="PS50893"/>
    </source>
</evidence>
<dbReference type="Pfam" id="PF00005">
    <property type="entry name" value="ABC_tran"/>
    <property type="match status" value="2"/>
</dbReference>
<evidence type="ECO:0000256" key="7">
    <source>
        <dbReference type="PROSITE-ProRule" id="PRU00703"/>
    </source>
</evidence>
<feature type="transmembrane region" description="Helical" evidence="8">
    <location>
        <begin position="1534"/>
        <end position="1555"/>
    </location>
</feature>
<evidence type="ECO:0000256" key="1">
    <source>
        <dbReference type="ARBA" id="ARBA00004141"/>
    </source>
</evidence>
<feature type="transmembrane region" description="Helical" evidence="8">
    <location>
        <begin position="2534"/>
        <end position="2554"/>
    </location>
</feature>
<feature type="transmembrane region" description="Helical" evidence="8">
    <location>
        <begin position="375"/>
        <end position="400"/>
    </location>
</feature>
<dbReference type="InterPro" id="IPR046342">
    <property type="entry name" value="CBS_dom_sf"/>
</dbReference>
<comment type="caution">
    <text evidence="12">The sequence shown here is derived from an EMBL/GenBank/DDBJ whole genome shotgun (WGS) entry which is preliminary data.</text>
</comment>
<keyword evidence="5 8" id="KW-0472">Membrane</keyword>
<dbReference type="InterPro" id="IPR011042">
    <property type="entry name" value="6-blade_b-propeller_TolB-like"/>
</dbReference>
<keyword evidence="3" id="KW-0677">Repeat</keyword>
<dbReference type="GO" id="GO:0016887">
    <property type="term" value="F:ATP hydrolysis activity"/>
    <property type="evidence" value="ECO:0007669"/>
    <property type="project" value="InterPro"/>
</dbReference>
<keyword evidence="8" id="KW-0813">Transport</keyword>
<dbReference type="PROSITE" id="PS50893">
    <property type="entry name" value="ABC_TRANSPORTER_2"/>
    <property type="match status" value="2"/>
</dbReference>
<dbReference type="InterPro" id="IPR001258">
    <property type="entry name" value="NHL_repeat"/>
</dbReference>
<dbReference type="OrthoDB" id="10018185at2759"/>
<keyword evidence="7" id="KW-0129">CBS domain</keyword>
<reference evidence="12 13" key="1">
    <citation type="submission" date="2015-12" db="EMBL/GenBank/DDBJ databases">
        <title>The genome of Folsomia candida.</title>
        <authorList>
            <person name="Faddeeva A."/>
            <person name="Derks M.F."/>
            <person name="Anvar Y."/>
            <person name="Smit S."/>
            <person name="Van Straalen N."/>
            <person name="Roelofs D."/>
        </authorList>
    </citation>
    <scope>NUCLEOTIDE SEQUENCE [LARGE SCALE GENOMIC DNA]</scope>
    <source>
        <strain evidence="12 13">VU population</strain>
        <tissue evidence="12">Whole body</tissue>
    </source>
</reference>